<protein>
    <submittedName>
        <fullName evidence="1">AMP_N domain-containing protein</fullName>
    </submittedName>
</protein>
<reference evidence="1" key="1">
    <citation type="submission" date="2016-06" db="UniProtKB">
        <authorList>
            <consortium name="WormBaseParasite"/>
        </authorList>
    </citation>
    <scope>IDENTIFICATION</scope>
</reference>
<dbReference type="AlphaFoldDB" id="A0A183K9V1"/>
<name>A0A183K9V1_9TREM</name>
<evidence type="ECO:0000313" key="1">
    <source>
        <dbReference type="WBParaSite" id="SCUD_0001178401-mRNA-1"/>
    </source>
</evidence>
<accession>A0A183K9V1</accession>
<organism evidence="1">
    <name type="scientific">Schistosoma curassoni</name>
    <dbReference type="NCBI Taxonomy" id="6186"/>
    <lineage>
        <taxon>Eukaryota</taxon>
        <taxon>Metazoa</taxon>
        <taxon>Spiralia</taxon>
        <taxon>Lophotrochozoa</taxon>
        <taxon>Platyhelminthes</taxon>
        <taxon>Trematoda</taxon>
        <taxon>Digenea</taxon>
        <taxon>Strigeidida</taxon>
        <taxon>Schistosomatoidea</taxon>
        <taxon>Schistosomatidae</taxon>
        <taxon>Schistosoma</taxon>
    </lineage>
</organism>
<proteinExistence type="predicted"/>
<sequence>MVVPYLLMKFKRHLKMSAVQQSYSINNSLTSIVALVGILKKFISSFQLSNRLANGANNGKVLLISLSSYQFAYVVFVSINTPLIFMTLGPEDISADEDRNTLMMVNTEDLWLGDLASAKYNYRKMHGLMLNCVDVAVLSDL</sequence>
<dbReference type="WBParaSite" id="SCUD_0001178401-mRNA-1">
    <property type="protein sequence ID" value="SCUD_0001178401-mRNA-1"/>
    <property type="gene ID" value="SCUD_0001178401"/>
</dbReference>